<sequence>MAPSASYETRLWRESRVPHGRPHTGIGSGFMKPDFAKSRRLLKMNDPFRSTLLIQFWYQMWGSSKISIFIKTFNQELELLHEITDSTGDNWTKVSLPIKSISLDTAQIILEATYYSNQALVAIDDIGLSIHCVANNALSGQSKETIFHHCPSGFSCGNGNCIPWKKRCDFTKDCVNGIDEKICPAKCDFESDDCGWRETRHFDYFDWVRDSNSNVEPEYLSQTPPQDHTTNSTEGHFMFIQKKDSNFTQIAELRSIITTDQQWERAVILLHIKNERAPTVLWSTYFNQGNQWLKGFIQLDRLRHPFQLSVNKFNMGYYEGVAALDDIVFENCSLPSAVPSCRGPDLFWCKDTKACISTLLVCDLTDDCGDGSDEINCMPLFSSDASVPLCSSDASVPLCSSDASVPLCSSNASGTQCFSDASVRL</sequence>
<dbReference type="Pfam" id="PF00629">
    <property type="entry name" value="MAM"/>
    <property type="match status" value="2"/>
</dbReference>
<dbReference type="PROSITE" id="PS50068">
    <property type="entry name" value="LDLRA_2"/>
    <property type="match status" value="2"/>
</dbReference>
<dbReference type="InterPro" id="IPR002172">
    <property type="entry name" value="LDrepeatLR_classA_rpt"/>
</dbReference>
<dbReference type="Gene3D" id="2.60.120.200">
    <property type="match status" value="2"/>
</dbReference>
<reference evidence="4" key="1">
    <citation type="submission" date="2023-07" db="EMBL/GenBank/DDBJ databases">
        <authorList>
            <person name="Stuckert A."/>
        </authorList>
    </citation>
    <scope>NUCLEOTIDE SEQUENCE</scope>
</reference>
<dbReference type="EMBL" id="CAUEEQ010043074">
    <property type="protein sequence ID" value="CAJ0957009.1"/>
    <property type="molecule type" value="Genomic_DNA"/>
</dbReference>
<dbReference type="InterPro" id="IPR051560">
    <property type="entry name" value="MAM_domain-containing"/>
</dbReference>
<dbReference type="PRINTS" id="PR00261">
    <property type="entry name" value="LDLRECEPTOR"/>
</dbReference>
<proteinExistence type="predicted"/>
<dbReference type="SUPFAM" id="SSF57424">
    <property type="entry name" value="LDL receptor-like module"/>
    <property type="match status" value="2"/>
</dbReference>
<organism evidence="4 5">
    <name type="scientific">Ranitomeya imitator</name>
    <name type="common">mimic poison frog</name>
    <dbReference type="NCBI Taxonomy" id="111125"/>
    <lineage>
        <taxon>Eukaryota</taxon>
        <taxon>Metazoa</taxon>
        <taxon>Chordata</taxon>
        <taxon>Craniata</taxon>
        <taxon>Vertebrata</taxon>
        <taxon>Euteleostomi</taxon>
        <taxon>Amphibia</taxon>
        <taxon>Batrachia</taxon>
        <taxon>Anura</taxon>
        <taxon>Neobatrachia</taxon>
        <taxon>Hyloidea</taxon>
        <taxon>Dendrobatidae</taxon>
        <taxon>Dendrobatinae</taxon>
        <taxon>Ranitomeya</taxon>
    </lineage>
</organism>
<dbReference type="SMART" id="SM00137">
    <property type="entry name" value="MAM"/>
    <property type="match status" value="1"/>
</dbReference>
<feature type="domain" description="MAM" evidence="3">
    <location>
        <begin position="47"/>
        <end position="134"/>
    </location>
</feature>
<evidence type="ECO:0000256" key="1">
    <source>
        <dbReference type="ARBA" id="ARBA00023157"/>
    </source>
</evidence>
<gene>
    <name evidence="4" type="ORF">RIMI_LOCUS15791903</name>
</gene>
<dbReference type="Pfam" id="PF00057">
    <property type="entry name" value="Ldl_recept_a"/>
    <property type="match status" value="2"/>
</dbReference>
<dbReference type="CDD" id="cd06263">
    <property type="entry name" value="MAM"/>
    <property type="match status" value="1"/>
</dbReference>
<accession>A0ABN9M9B5</accession>
<protein>
    <recommendedName>
        <fullName evidence="3">MAM domain-containing protein</fullName>
    </recommendedName>
</protein>
<keyword evidence="5" id="KW-1185">Reference proteome</keyword>
<dbReference type="CDD" id="cd00112">
    <property type="entry name" value="LDLa"/>
    <property type="match status" value="2"/>
</dbReference>
<dbReference type="Gene3D" id="4.10.400.10">
    <property type="entry name" value="Low-density Lipoprotein Receptor"/>
    <property type="match status" value="2"/>
</dbReference>
<keyword evidence="1 2" id="KW-1015">Disulfide bond</keyword>
<feature type="disulfide bond" evidence="2">
    <location>
        <begin position="156"/>
        <end position="174"/>
    </location>
</feature>
<evidence type="ECO:0000256" key="2">
    <source>
        <dbReference type="PROSITE-ProRule" id="PRU00124"/>
    </source>
</evidence>
<dbReference type="PROSITE" id="PS50060">
    <property type="entry name" value="MAM_2"/>
    <property type="match status" value="2"/>
</dbReference>
<feature type="domain" description="MAM" evidence="3">
    <location>
        <begin position="185"/>
        <end position="334"/>
    </location>
</feature>
<dbReference type="InterPro" id="IPR036055">
    <property type="entry name" value="LDL_receptor-like_sf"/>
</dbReference>
<evidence type="ECO:0000313" key="5">
    <source>
        <dbReference type="Proteomes" id="UP001176940"/>
    </source>
</evidence>
<name>A0ABN9M9B5_9NEOB</name>
<evidence type="ECO:0000259" key="3">
    <source>
        <dbReference type="PROSITE" id="PS50060"/>
    </source>
</evidence>
<dbReference type="InterPro" id="IPR023415">
    <property type="entry name" value="LDLR_class-A_CS"/>
</dbReference>
<dbReference type="PANTHER" id="PTHR23282">
    <property type="entry name" value="APICAL ENDOSOMAL GLYCOPROTEIN PRECURSOR"/>
    <property type="match status" value="1"/>
</dbReference>
<dbReference type="SMART" id="SM00192">
    <property type="entry name" value="LDLa"/>
    <property type="match status" value="2"/>
</dbReference>
<comment type="caution">
    <text evidence="4">The sequence shown here is derived from an EMBL/GenBank/DDBJ whole genome shotgun (WGS) entry which is preliminary data.</text>
</comment>
<dbReference type="PROSITE" id="PS01209">
    <property type="entry name" value="LDLRA_1"/>
    <property type="match status" value="1"/>
</dbReference>
<feature type="disulfide bond" evidence="2">
    <location>
        <begin position="168"/>
        <end position="183"/>
    </location>
</feature>
<dbReference type="InterPro" id="IPR000998">
    <property type="entry name" value="MAM_dom"/>
</dbReference>
<evidence type="ECO:0000313" key="4">
    <source>
        <dbReference type="EMBL" id="CAJ0957009.1"/>
    </source>
</evidence>
<comment type="caution">
    <text evidence="2">Lacks conserved residue(s) required for the propagation of feature annotation.</text>
</comment>
<dbReference type="PANTHER" id="PTHR23282:SF101">
    <property type="entry name" value="MAM DOMAIN-CONTAINING PROTEIN"/>
    <property type="match status" value="1"/>
</dbReference>
<dbReference type="Proteomes" id="UP001176940">
    <property type="component" value="Unassembled WGS sequence"/>
</dbReference>
<feature type="disulfide bond" evidence="2">
    <location>
        <begin position="362"/>
        <end position="377"/>
    </location>
</feature>
<dbReference type="SUPFAM" id="SSF49899">
    <property type="entry name" value="Concanavalin A-like lectins/glucanases"/>
    <property type="match status" value="2"/>
</dbReference>
<dbReference type="InterPro" id="IPR013320">
    <property type="entry name" value="ConA-like_dom_sf"/>
</dbReference>